<reference evidence="2" key="1">
    <citation type="submission" date="2021-04" db="EMBL/GenBank/DDBJ databases">
        <authorList>
            <consortium name="Molecular Ecology Group"/>
        </authorList>
    </citation>
    <scope>NUCLEOTIDE SEQUENCE</scope>
</reference>
<evidence type="ECO:0000313" key="2">
    <source>
        <dbReference type="EMBL" id="CAG5115600.1"/>
    </source>
</evidence>
<proteinExistence type="predicted"/>
<evidence type="ECO:0000256" key="1">
    <source>
        <dbReference type="SAM" id="Phobius"/>
    </source>
</evidence>
<organism evidence="2 3">
    <name type="scientific">Candidula unifasciata</name>
    <dbReference type="NCBI Taxonomy" id="100452"/>
    <lineage>
        <taxon>Eukaryota</taxon>
        <taxon>Metazoa</taxon>
        <taxon>Spiralia</taxon>
        <taxon>Lophotrochozoa</taxon>
        <taxon>Mollusca</taxon>
        <taxon>Gastropoda</taxon>
        <taxon>Heterobranchia</taxon>
        <taxon>Euthyneura</taxon>
        <taxon>Panpulmonata</taxon>
        <taxon>Eupulmonata</taxon>
        <taxon>Stylommatophora</taxon>
        <taxon>Helicina</taxon>
        <taxon>Helicoidea</taxon>
        <taxon>Geomitridae</taxon>
        <taxon>Candidula</taxon>
    </lineage>
</organism>
<feature type="transmembrane region" description="Helical" evidence="1">
    <location>
        <begin position="131"/>
        <end position="151"/>
    </location>
</feature>
<evidence type="ECO:0000313" key="3">
    <source>
        <dbReference type="Proteomes" id="UP000678393"/>
    </source>
</evidence>
<keyword evidence="3" id="KW-1185">Reference proteome</keyword>
<sequence length="152" mass="16984">MDLSQFQSNSEGKQTPDSYYNDLISRKENIMRQLPVIVTSHSYSRGQTQEYTEVDLLSECSTPVSYVPGRFLQLCDIDAEIEEDAKIWPVSKRPALSDLDVNLQLSRTNDGYSQNQSIWKSSRQNLASSKLVTIAVCFIVALTALGGLVAFV</sequence>
<comment type="caution">
    <text evidence="2">The sequence shown here is derived from an EMBL/GenBank/DDBJ whole genome shotgun (WGS) entry which is preliminary data.</text>
</comment>
<keyword evidence="1" id="KW-1133">Transmembrane helix</keyword>
<keyword evidence="1" id="KW-0472">Membrane</keyword>
<protein>
    <submittedName>
        <fullName evidence="2">Uncharacterized protein</fullName>
    </submittedName>
</protein>
<dbReference type="AlphaFoldDB" id="A0A8S3YKN8"/>
<gene>
    <name evidence="2" type="ORF">CUNI_LOCUS1158</name>
</gene>
<dbReference type="Proteomes" id="UP000678393">
    <property type="component" value="Unassembled WGS sequence"/>
</dbReference>
<dbReference type="OrthoDB" id="6071417at2759"/>
<accession>A0A8S3YKN8</accession>
<dbReference type="EMBL" id="CAJHNH020000136">
    <property type="protein sequence ID" value="CAG5115600.1"/>
    <property type="molecule type" value="Genomic_DNA"/>
</dbReference>
<name>A0A8S3YKN8_9EUPU</name>
<keyword evidence="1" id="KW-0812">Transmembrane</keyword>